<evidence type="ECO:0000259" key="1">
    <source>
        <dbReference type="Pfam" id="PF00903"/>
    </source>
</evidence>
<keyword evidence="3" id="KW-1185">Reference proteome</keyword>
<dbReference type="EMBL" id="CP001738">
    <property type="protein sequence ID" value="ACY97085.1"/>
    <property type="molecule type" value="Genomic_DNA"/>
</dbReference>
<dbReference type="Proteomes" id="UP000001918">
    <property type="component" value="Chromosome"/>
</dbReference>
<dbReference type="KEGG" id="tcu:Tcur_1509"/>
<dbReference type="Pfam" id="PF00903">
    <property type="entry name" value="Glyoxalase"/>
    <property type="match status" value="1"/>
</dbReference>
<dbReference type="AlphaFoldDB" id="D1AAS5"/>
<organism evidence="2 3">
    <name type="scientific">Thermomonospora curvata (strain ATCC 19995 / DSM 43183 / JCM 3096 / KCTC 9072 / NBRC 15933 / NCIMB 10081 / Henssen B9)</name>
    <dbReference type="NCBI Taxonomy" id="471852"/>
    <lineage>
        <taxon>Bacteria</taxon>
        <taxon>Bacillati</taxon>
        <taxon>Actinomycetota</taxon>
        <taxon>Actinomycetes</taxon>
        <taxon>Streptosporangiales</taxon>
        <taxon>Thermomonosporaceae</taxon>
        <taxon>Thermomonospora</taxon>
    </lineage>
</organism>
<dbReference type="InterPro" id="IPR029068">
    <property type="entry name" value="Glyas_Bleomycin-R_OHBP_Dase"/>
</dbReference>
<reference evidence="2 3" key="1">
    <citation type="journal article" date="2011" name="Stand. Genomic Sci.">
        <title>Complete genome sequence of Thermomonospora curvata type strain (B9).</title>
        <authorList>
            <person name="Chertkov O."/>
            <person name="Sikorski J."/>
            <person name="Nolan M."/>
            <person name="Lapidus A."/>
            <person name="Lucas S."/>
            <person name="Del Rio T.G."/>
            <person name="Tice H."/>
            <person name="Cheng J.F."/>
            <person name="Goodwin L."/>
            <person name="Pitluck S."/>
            <person name="Liolios K."/>
            <person name="Ivanova N."/>
            <person name="Mavromatis K."/>
            <person name="Mikhailova N."/>
            <person name="Ovchinnikova G."/>
            <person name="Pati A."/>
            <person name="Chen A."/>
            <person name="Palaniappan K."/>
            <person name="Djao O.D."/>
            <person name="Land M."/>
            <person name="Hauser L."/>
            <person name="Chang Y.J."/>
            <person name="Jeffries C.D."/>
            <person name="Brettin T."/>
            <person name="Han C."/>
            <person name="Detter J.C."/>
            <person name="Rohde M."/>
            <person name="Goker M."/>
            <person name="Woyke T."/>
            <person name="Bristow J."/>
            <person name="Eisen J.A."/>
            <person name="Markowitz V."/>
            <person name="Hugenholtz P."/>
            <person name="Klenk H.P."/>
            <person name="Kyrpides N.C."/>
        </authorList>
    </citation>
    <scope>NUCLEOTIDE SEQUENCE [LARGE SCALE GENOMIC DNA]</scope>
    <source>
        <strain evidence="3">ATCC 19995 / DSM 43183 / JCM 3096 / KCTC 9072 / NBRC 15933 / NCIMB 10081 / Henssen B9</strain>
    </source>
</reference>
<protein>
    <recommendedName>
        <fullName evidence="1">Glyoxalase/fosfomycin resistance/dioxygenase domain-containing protein</fullName>
    </recommendedName>
</protein>
<dbReference type="RefSeq" id="WP_012851869.1">
    <property type="nucleotide sequence ID" value="NC_013510.1"/>
</dbReference>
<dbReference type="STRING" id="471852.Tcur_1509"/>
<gene>
    <name evidence="2" type="ordered locus">Tcur_1509</name>
</gene>
<dbReference type="InterPro" id="IPR004360">
    <property type="entry name" value="Glyas_Fos-R_dOase_dom"/>
</dbReference>
<evidence type="ECO:0000313" key="2">
    <source>
        <dbReference type="EMBL" id="ACY97085.1"/>
    </source>
</evidence>
<sequence>MRVAYIVIYTDALEECRVFYAGLGIRFRKERHEDGPVHHAAVLEDGAVIELYPAAGKPPTGRLRLGFTVRRSTTSLPLGPGRHVLRDPEGRTVELEVIE</sequence>
<proteinExistence type="predicted"/>
<feature type="domain" description="Glyoxalase/fosfomycin resistance/dioxygenase" evidence="1">
    <location>
        <begin position="2"/>
        <end position="64"/>
    </location>
</feature>
<evidence type="ECO:0000313" key="3">
    <source>
        <dbReference type="Proteomes" id="UP000001918"/>
    </source>
</evidence>
<dbReference type="OrthoDB" id="5186830at2"/>
<dbReference type="Gene3D" id="3.10.180.10">
    <property type="entry name" value="2,3-Dihydroxybiphenyl 1,2-Dioxygenase, domain 1"/>
    <property type="match status" value="1"/>
</dbReference>
<dbReference type="SUPFAM" id="SSF54593">
    <property type="entry name" value="Glyoxalase/Bleomycin resistance protein/Dihydroxybiphenyl dioxygenase"/>
    <property type="match status" value="1"/>
</dbReference>
<name>D1AAS5_THECD</name>
<dbReference type="eggNOG" id="COG0346">
    <property type="taxonomic scope" value="Bacteria"/>
</dbReference>
<dbReference type="HOGENOM" id="CLU_166907_0_0_11"/>
<accession>D1AAS5</accession>